<keyword evidence="1 5" id="KW-1003">Cell membrane</keyword>
<dbReference type="HAMAP" id="MF_02033">
    <property type="entry name" value="FtsA"/>
    <property type="match status" value="1"/>
</dbReference>
<dbReference type="RefSeq" id="WP_099471184.1">
    <property type="nucleotide sequence ID" value="NZ_CP041025.1"/>
</dbReference>
<dbReference type="GO" id="GO:0009898">
    <property type="term" value="C:cytoplasmic side of plasma membrane"/>
    <property type="evidence" value="ECO:0007669"/>
    <property type="project" value="UniProtKB-UniRule"/>
</dbReference>
<dbReference type="GO" id="GO:0043093">
    <property type="term" value="P:FtsZ-dependent cytokinesis"/>
    <property type="evidence" value="ECO:0007669"/>
    <property type="project" value="UniProtKB-UniRule"/>
</dbReference>
<dbReference type="InParanoid" id="A0A2G4YTE3"/>
<evidence type="ECO:0000256" key="1">
    <source>
        <dbReference type="ARBA" id="ARBA00022475"/>
    </source>
</evidence>
<dbReference type="SUPFAM" id="SSF53067">
    <property type="entry name" value="Actin-like ATPase domain"/>
    <property type="match status" value="2"/>
</dbReference>
<dbReference type="Proteomes" id="UP000229730">
    <property type="component" value="Unassembled WGS sequence"/>
</dbReference>
<reference evidence="8 9" key="1">
    <citation type="submission" date="2017-10" db="EMBL/GenBank/DDBJ databases">
        <title>Frigbacter circumglobatus gen. nov. sp. nov., isolated from sediment cultured in situ.</title>
        <authorList>
            <person name="Zhao Z."/>
        </authorList>
    </citation>
    <scope>NUCLEOTIDE SEQUENCE [LARGE SCALE GENOMIC DNA]</scope>
    <source>
        <strain evidence="8 9">ZYL</strain>
    </source>
</reference>
<dbReference type="PANTHER" id="PTHR32432">
    <property type="entry name" value="CELL DIVISION PROTEIN FTSA-RELATED"/>
    <property type="match status" value="1"/>
</dbReference>
<evidence type="ECO:0000256" key="2">
    <source>
        <dbReference type="ARBA" id="ARBA00022618"/>
    </source>
</evidence>
<dbReference type="InterPro" id="IPR020823">
    <property type="entry name" value="Cell_div_FtsA"/>
</dbReference>
<sequence>MREQTIAALDIGTSKVCCFIARVSVDGAVTGENVDEISRPRVIGIGHQISKGLKAGTIVDMEETETSIRAAVDAAERMAGGSPIHDVYVNISAGQPSSRVFSVEVDVAGHEISQLDIDRVLAAGQENLKEEERFLLHSRPINFSIDGVPGAKKPLGMYGEKLGVEIHMSTVAISPLKNIQTCLNRCHLNLQGVVLTPYASALSALVPDERDLGSICVDMGGGITSIAAFRDNEFVFGDILPVGGNHVTRDIAQGLSVPEAKAERLKILYGDCLVERVPVREQIDIVQTGEDGRDHAMTIPRSMLTSIVNPRIEEILELVRDRIVECGLADSVGRRIVFTGGASQISGLEELARKIFSADVSPELRGDFHVRMGRPISIDGLADATAGPVFSTCAGLLNYGAALPGEVHYRNAEKPKPGFLTRAQSWLKANF</sequence>
<dbReference type="Pfam" id="PF02491">
    <property type="entry name" value="SHS2_FTSA"/>
    <property type="match status" value="1"/>
</dbReference>
<dbReference type="PANTHER" id="PTHR32432:SF4">
    <property type="entry name" value="CELL DIVISION PROTEIN FTSA"/>
    <property type="match status" value="1"/>
</dbReference>
<dbReference type="FunCoup" id="A0A2G4YTE3">
    <property type="interactions" value="218"/>
</dbReference>
<feature type="domain" description="SHS2" evidence="7">
    <location>
        <begin position="6"/>
        <end position="204"/>
    </location>
</feature>
<evidence type="ECO:0000313" key="8">
    <source>
        <dbReference type="EMBL" id="PHZ85601.1"/>
    </source>
</evidence>
<dbReference type="PIRSF" id="PIRSF003101">
    <property type="entry name" value="FtsA"/>
    <property type="match status" value="1"/>
</dbReference>
<evidence type="ECO:0000256" key="4">
    <source>
        <dbReference type="ARBA" id="ARBA00023306"/>
    </source>
</evidence>
<comment type="subunit">
    <text evidence="5">Self-interacts. Interacts with FtsZ.</text>
</comment>
<comment type="subcellular location">
    <subcellularLocation>
        <location evidence="5">Cell membrane</location>
        <topology evidence="5">Peripheral membrane protein</topology>
        <orientation evidence="5">Cytoplasmic side</orientation>
    </subcellularLocation>
    <text evidence="5">Localizes to the Z ring in an FtsZ-dependent manner. Targeted to the membrane through a conserved C-terminal amphipathic helix.</text>
</comment>
<protein>
    <recommendedName>
        <fullName evidence="5 6">Cell division protein FtsA</fullName>
    </recommendedName>
</protein>
<evidence type="ECO:0000256" key="3">
    <source>
        <dbReference type="ARBA" id="ARBA00023136"/>
    </source>
</evidence>
<evidence type="ECO:0000256" key="6">
    <source>
        <dbReference type="PIRNR" id="PIRNR003101"/>
    </source>
</evidence>
<dbReference type="InterPro" id="IPR043129">
    <property type="entry name" value="ATPase_NBD"/>
</dbReference>
<dbReference type="EMBL" id="PDEM01000009">
    <property type="protein sequence ID" value="PHZ85601.1"/>
    <property type="molecule type" value="Genomic_DNA"/>
</dbReference>
<gene>
    <name evidence="5 8" type="primary">ftsA</name>
    <name evidence="8" type="ORF">CRD36_02615</name>
</gene>
<dbReference type="OrthoDB" id="9810567at2"/>
<comment type="similarity">
    <text evidence="5 6">Belongs to the FtsA/MreB family.</text>
</comment>
<evidence type="ECO:0000256" key="5">
    <source>
        <dbReference type="HAMAP-Rule" id="MF_02033"/>
    </source>
</evidence>
<keyword evidence="9" id="KW-1185">Reference proteome</keyword>
<organism evidence="8 9">
    <name type="scientific">Paremcibacter congregatus</name>
    <dbReference type="NCBI Taxonomy" id="2043170"/>
    <lineage>
        <taxon>Bacteria</taxon>
        <taxon>Pseudomonadati</taxon>
        <taxon>Pseudomonadota</taxon>
        <taxon>Alphaproteobacteria</taxon>
        <taxon>Emcibacterales</taxon>
        <taxon>Emcibacteraceae</taxon>
        <taxon>Paremcibacter</taxon>
    </lineage>
</organism>
<evidence type="ECO:0000313" key="9">
    <source>
        <dbReference type="Proteomes" id="UP000229730"/>
    </source>
</evidence>
<dbReference type="CDD" id="cd24048">
    <property type="entry name" value="ASKHA_NBD_FtsA"/>
    <property type="match status" value="1"/>
</dbReference>
<comment type="function">
    <text evidence="5 6">Cell division protein that is involved in the assembly of the Z ring. May serve as a membrane anchor for the Z ring.</text>
</comment>
<proteinExistence type="inferred from homology"/>
<dbReference type="Gene3D" id="3.30.420.40">
    <property type="match status" value="2"/>
</dbReference>
<comment type="caution">
    <text evidence="8">The sequence shown here is derived from an EMBL/GenBank/DDBJ whole genome shotgun (WGS) entry which is preliminary data.</text>
</comment>
<dbReference type="SMART" id="SM00842">
    <property type="entry name" value="FtsA"/>
    <property type="match status" value="1"/>
</dbReference>
<dbReference type="GO" id="GO:0032153">
    <property type="term" value="C:cell division site"/>
    <property type="evidence" value="ECO:0007669"/>
    <property type="project" value="UniProtKB-UniRule"/>
</dbReference>
<dbReference type="AlphaFoldDB" id="A0A2G4YTE3"/>
<accession>A0A2G4YTE3</accession>
<keyword evidence="3 5" id="KW-0472">Membrane</keyword>
<dbReference type="InterPro" id="IPR050696">
    <property type="entry name" value="FtsA/MreB"/>
</dbReference>
<keyword evidence="2 5" id="KW-0132">Cell division</keyword>
<name>A0A2G4YTE3_9PROT</name>
<dbReference type="InterPro" id="IPR003494">
    <property type="entry name" value="SHS2_FtsA"/>
</dbReference>
<evidence type="ECO:0000259" key="7">
    <source>
        <dbReference type="SMART" id="SM00842"/>
    </source>
</evidence>
<dbReference type="Pfam" id="PF14450">
    <property type="entry name" value="FtsA"/>
    <property type="match status" value="2"/>
</dbReference>
<dbReference type="NCBIfam" id="TIGR01174">
    <property type="entry name" value="ftsA"/>
    <property type="match status" value="1"/>
</dbReference>
<keyword evidence="4 5" id="KW-0131">Cell cycle</keyword>